<sequence length="35" mass="3909">MKILVFNPHIKLAVILDDNQVGNWSNSNLASNLTK</sequence>
<reference evidence="1" key="2">
    <citation type="journal article" date="2015" name="Data Brief">
        <title>Shoot transcriptome of the giant reed, Arundo donax.</title>
        <authorList>
            <person name="Barrero R.A."/>
            <person name="Guerrero F.D."/>
            <person name="Moolhuijzen P."/>
            <person name="Goolsby J.A."/>
            <person name="Tidwell J."/>
            <person name="Bellgard S.E."/>
            <person name="Bellgard M.I."/>
        </authorList>
    </citation>
    <scope>NUCLEOTIDE SEQUENCE</scope>
    <source>
        <tissue evidence="1">Shoot tissue taken approximately 20 cm above the soil surface</tissue>
    </source>
</reference>
<accession>A0A0A9CGU5</accession>
<protein>
    <submittedName>
        <fullName evidence="1">Uncharacterized protein</fullName>
    </submittedName>
</protein>
<name>A0A0A9CGU5_ARUDO</name>
<proteinExistence type="predicted"/>
<reference evidence="1" key="1">
    <citation type="submission" date="2014-09" db="EMBL/GenBank/DDBJ databases">
        <authorList>
            <person name="Magalhaes I.L.F."/>
            <person name="Oliveira U."/>
            <person name="Santos F.R."/>
            <person name="Vidigal T.H.D.A."/>
            <person name="Brescovit A.D."/>
            <person name="Santos A.J."/>
        </authorList>
    </citation>
    <scope>NUCLEOTIDE SEQUENCE</scope>
    <source>
        <tissue evidence="1">Shoot tissue taken approximately 20 cm above the soil surface</tissue>
    </source>
</reference>
<dbReference type="AlphaFoldDB" id="A0A0A9CGU5"/>
<dbReference type="EMBL" id="GBRH01222361">
    <property type="protein sequence ID" value="JAD75534.1"/>
    <property type="molecule type" value="Transcribed_RNA"/>
</dbReference>
<evidence type="ECO:0000313" key="1">
    <source>
        <dbReference type="EMBL" id="JAD75534.1"/>
    </source>
</evidence>
<organism evidence="1">
    <name type="scientific">Arundo donax</name>
    <name type="common">Giant reed</name>
    <name type="synonym">Donax arundinaceus</name>
    <dbReference type="NCBI Taxonomy" id="35708"/>
    <lineage>
        <taxon>Eukaryota</taxon>
        <taxon>Viridiplantae</taxon>
        <taxon>Streptophyta</taxon>
        <taxon>Embryophyta</taxon>
        <taxon>Tracheophyta</taxon>
        <taxon>Spermatophyta</taxon>
        <taxon>Magnoliopsida</taxon>
        <taxon>Liliopsida</taxon>
        <taxon>Poales</taxon>
        <taxon>Poaceae</taxon>
        <taxon>PACMAD clade</taxon>
        <taxon>Arundinoideae</taxon>
        <taxon>Arundineae</taxon>
        <taxon>Arundo</taxon>
    </lineage>
</organism>